<evidence type="ECO:0000313" key="3">
    <source>
        <dbReference type="Proteomes" id="UP000189580"/>
    </source>
</evidence>
<dbReference type="GO" id="GO:0004860">
    <property type="term" value="F:protein kinase inhibitor activity"/>
    <property type="evidence" value="ECO:0007669"/>
    <property type="project" value="TreeGrafter"/>
</dbReference>
<dbReference type="GO" id="GO:0003725">
    <property type="term" value="F:double-stranded RNA binding"/>
    <property type="evidence" value="ECO:0007669"/>
    <property type="project" value="InterPro"/>
</dbReference>
<proteinExistence type="predicted"/>
<sequence>MSRAGRAHKNASPVDIQKSELEKLLNNPEKAIKAINGIKIVKTGDVTGETVRNKDQLAVVSSISAAGSGDFHLYKNTKRRELDKQGEEERLIQKKQDDEEFERKRKEAEQRDNARTQKNRERRKKRRLKENRQDSAGPSATNGSHSTETPLQKNHENHKKSPRPQKDSDQVLVIESDL</sequence>
<dbReference type="AlphaFoldDB" id="A0A167CFE2"/>
<accession>A0A167CFE2</accession>
<dbReference type="OrthoDB" id="10067079at2759"/>
<dbReference type="EMBL" id="CP014500">
    <property type="protein sequence ID" value="ANB11619.1"/>
    <property type="molecule type" value="Genomic_DNA"/>
</dbReference>
<evidence type="ECO:0000313" key="2">
    <source>
        <dbReference type="EMBL" id="ANB11619.1"/>
    </source>
</evidence>
<dbReference type="GO" id="GO:0005730">
    <property type="term" value="C:nucleolus"/>
    <property type="evidence" value="ECO:0007669"/>
    <property type="project" value="TreeGrafter"/>
</dbReference>
<name>A0A167CFE2_9ASCO</name>
<feature type="compositionally biased region" description="Basic and acidic residues" evidence="1">
    <location>
        <begin position="79"/>
        <end position="119"/>
    </location>
</feature>
<evidence type="ECO:0000256" key="1">
    <source>
        <dbReference type="SAM" id="MobiDB-lite"/>
    </source>
</evidence>
<feature type="compositionally biased region" description="Polar residues" evidence="1">
    <location>
        <begin position="134"/>
        <end position="152"/>
    </location>
</feature>
<dbReference type="KEGG" id="slb:AWJ20_4440"/>
<feature type="compositionally biased region" description="Basic residues" evidence="1">
    <location>
        <begin position="120"/>
        <end position="129"/>
    </location>
</feature>
<dbReference type="PANTHER" id="PTHR13507">
    <property type="entry name" value="PRKR-INTERACTING PROTEIN 1"/>
    <property type="match status" value="1"/>
</dbReference>
<gene>
    <name evidence="2" type="ORF">AWJ20_4440</name>
</gene>
<reference evidence="2 3" key="1">
    <citation type="submission" date="2016-02" db="EMBL/GenBank/DDBJ databases">
        <title>Complete genome sequence and transcriptome regulation of the pentose utilising yeast Sugiyamaella lignohabitans.</title>
        <authorList>
            <person name="Bellasio M."/>
            <person name="Peymann A."/>
            <person name="Valli M."/>
            <person name="Sipitzky M."/>
            <person name="Graf A."/>
            <person name="Sauer M."/>
            <person name="Marx H."/>
            <person name="Mattanovich D."/>
        </authorList>
    </citation>
    <scope>NUCLEOTIDE SEQUENCE [LARGE SCALE GENOMIC DNA]</scope>
    <source>
        <strain evidence="2 3">CBS 10342</strain>
    </source>
</reference>
<dbReference type="PANTHER" id="PTHR13507:SF0">
    <property type="entry name" value="PRKR-INTERACTING PROTEIN 1"/>
    <property type="match status" value="1"/>
</dbReference>
<dbReference type="InterPro" id="IPR009548">
    <property type="entry name" value="Prkrip1"/>
</dbReference>
<protein>
    <submittedName>
        <fullName evidence="2">Uncharacterized protein</fullName>
    </submittedName>
</protein>
<dbReference type="GeneID" id="30036573"/>
<dbReference type="Pfam" id="PF06658">
    <property type="entry name" value="DUF1168"/>
    <property type="match status" value="1"/>
</dbReference>
<feature type="region of interest" description="Disordered" evidence="1">
    <location>
        <begin position="77"/>
        <end position="178"/>
    </location>
</feature>
<keyword evidence="3" id="KW-1185">Reference proteome</keyword>
<dbReference type="Proteomes" id="UP000189580">
    <property type="component" value="Chromosome c"/>
</dbReference>
<dbReference type="GO" id="GO:0019901">
    <property type="term" value="F:protein kinase binding"/>
    <property type="evidence" value="ECO:0007669"/>
    <property type="project" value="TreeGrafter"/>
</dbReference>
<dbReference type="RefSeq" id="XP_018734096.1">
    <property type="nucleotide sequence ID" value="XM_018881510.1"/>
</dbReference>
<organism evidence="2 3">
    <name type="scientific">Sugiyamaella lignohabitans</name>
    <dbReference type="NCBI Taxonomy" id="796027"/>
    <lineage>
        <taxon>Eukaryota</taxon>
        <taxon>Fungi</taxon>
        <taxon>Dikarya</taxon>
        <taxon>Ascomycota</taxon>
        <taxon>Saccharomycotina</taxon>
        <taxon>Dipodascomycetes</taxon>
        <taxon>Dipodascales</taxon>
        <taxon>Trichomonascaceae</taxon>
        <taxon>Sugiyamaella</taxon>
    </lineage>
</organism>